<reference evidence="2" key="1">
    <citation type="journal article" date="2019" name="Int. J. Syst. Evol. Microbiol.">
        <title>The Global Catalogue of Microorganisms (GCM) 10K type strain sequencing project: providing services to taxonomists for standard genome sequencing and annotation.</title>
        <authorList>
            <consortium name="The Broad Institute Genomics Platform"/>
            <consortium name="The Broad Institute Genome Sequencing Center for Infectious Disease"/>
            <person name="Wu L."/>
            <person name="Ma J."/>
        </authorList>
    </citation>
    <scope>NUCLEOTIDE SEQUENCE [LARGE SCALE GENOMIC DNA]</scope>
    <source>
        <strain evidence="2">VKM B-3226</strain>
    </source>
</reference>
<keyword evidence="2" id="KW-1185">Reference proteome</keyword>
<name>A0ABV7S054_9RHOB</name>
<accession>A0ABV7S054</accession>
<sequence length="532" mass="60019">MSGPADELKTILQEHPAAPFLFVGSGFSRRYLGLGDWSGLLQHFCAPIKEFGYYSSRANGLMPEAASYMAQDFNEWWWSADVTADSREQFSGIVKGNADALKVEIAKYLKQYSLEKARKLEFGGEIAALTKITVDGVITTNWDFFLEEIFPDYKVFVGQEELLFANPQSIGEIYKIHGSASDPRSLILTAEDYAQFNDRNPYLAAKLVTIFVEHPILFFGYSITDPHIRALVSSIAKCLPQEKIDLFQKNLIFVQRTKGDEKPAIEKTTIQSGDFSVTMMVAKFSDFNEVYTALSAPKRKMPARVLRFFKEQLYELVHNPTGDENKIAVIDYEEIGSAKEVEFVIGVGVAQRQQDLGEKVEQHVQSVLAKKGYAGVLPDEVFVDCLQEESKFDAKDLLVSAYPGYARSNRTFIPVFRYLNAAGIVTQEDLSKSSFEGAKKIVQKLQKADYTLPSYATRYKNSFAGLTTQEIIEKSSDPIEALLMLPFQPSEDLDLKSLRQFLCDNAESFEQEPYRTAYRKAICLLDRLSYGF</sequence>
<evidence type="ECO:0000313" key="1">
    <source>
        <dbReference type="EMBL" id="MFC3569677.1"/>
    </source>
</evidence>
<dbReference type="InterPro" id="IPR011202">
    <property type="entry name" value="UCP014677"/>
</dbReference>
<gene>
    <name evidence="1" type="ORF">ACFOMP_09460</name>
</gene>
<dbReference type="Proteomes" id="UP001595596">
    <property type="component" value="Unassembled WGS sequence"/>
</dbReference>
<dbReference type="PIRSF" id="PIRSF014677">
    <property type="entry name" value="UCP014677"/>
    <property type="match status" value="1"/>
</dbReference>
<dbReference type="EMBL" id="JBHRXE010000020">
    <property type="protein sequence ID" value="MFC3569677.1"/>
    <property type="molecule type" value="Genomic_DNA"/>
</dbReference>
<dbReference type="Pfam" id="PF13289">
    <property type="entry name" value="SIR2_2"/>
    <property type="match status" value="1"/>
</dbReference>
<comment type="caution">
    <text evidence="1">The sequence shown here is derived from an EMBL/GenBank/DDBJ whole genome shotgun (WGS) entry which is preliminary data.</text>
</comment>
<evidence type="ECO:0000313" key="2">
    <source>
        <dbReference type="Proteomes" id="UP001595596"/>
    </source>
</evidence>
<organism evidence="1 2">
    <name type="scientific">Paracoccus simplex</name>
    <dbReference type="NCBI Taxonomy" id="2086346"/>
    <lineage>
        <taxon>Bacteria</taxon>
        <taxon>Pseudomonadati</taxon>
        <taxon>Pseudomonadota</taxon>
        <taxon>Alphaproteobacteria</taxon>
        <taxon>Rhodobacterales</taxon>
        <taxon>Paracoccaceae</taxon>
        <taxon>Paracoccus</taxon>
    </lineage>
</organism>
<protein>
    <submittedName>
        <fullName evidence="1">SIR2 family protein</fullName>
    </submittedName>
</protein>
<proteinExistence type="predicted"/>
<dbReference type="RefSeq" id="WP_379029827.1">
    <property type="nucleotide sequence ID" value="NZ_JBHRXE010000020.1"/>
</dbReference>